<gene>
    <name evidence="7" type="primary">lgt</name>
    <name evidence="8" type="ORF">NPRO_07000</name>
</gene>
<dbReference type="EMBL" id="AP021858">
    <property type="protein sequence ID" value="BBO23105.1"/>
    <property type="molecule type" value="Genomic_DNA"/>
</dbReference>
<comment type="pathway">
    <text evidence="7">Protein modification; lipoprotein biosynthesis (diacylglyceryl transfer).</text>
</comment>
<dbReference type="UniPathway" id="UPA00664"/>
<evidence type="ECO:0000256" key="6">
    <source>
        <dbReference type="ARBA" id="ARBA00023136"/>
    </source>
</evidence>
<evidence type="ECO:0000256" key="4">
    <source>
        <dbReference type="ARBA" id="ARBA00022692"/>
    </source>
</evidence>
<evidence type="ECO:0000256" key="5">
    <source>
        <dbReference type="ARBA" id="ARBA00022989"/>
    </source>
</evidence>
<dbReference type="InterPro" id="IPR001640">
    <property type="entry name" value="Lgt"/>
</dbReference>
<name>A0A809RF93_9BACT</name>
<evidence type="ECO:0000256" key="3">
    <source>
        <dbReference type="ARBA" id="ARBA00022679"/>
    </source>
</evidence>
<feature type="transmembrane region" description="Helical" evidence="7">
    <location>
        <begin position="225"/>
        <end position="243"/>
    </location>
</feature>
<dbReference type="PANTHER" id="PTHR30589">
    <property type="entry name" value="PROLIPOPROTEIN DIACYLGLYCERYL TRANSFERASE"/>
    <property type="match status" value="1"/>
</dbReference>
<sequence>MHPILFQIGEFKVYSYGFAILIAFLAGVYLARRRAKRYGLTPQQITDASFAILLLGIIGARVVFILQSLEYYRQNPQELWTLQFRGLTSFGGLIFGFFAAWGFAWRAKKPLLALLDTAAVPVLIGHAIGRVGCLLNGCCYGGVCDLPWGIHVEGYSELHHPAQIYDSLMLVAGAWILHRIEKKGLALGQSFAAMLVVYGVARFAYEFFRAGVTSTTIANLPLTEAHIAAAVMAILGIGLYAVWGRRNGAKPDLSTEDPAPSQG</sequence>
<comment type="catalytic activity">
    <reaction evidence="7">
        <text>L-cysteinyl-[prolipoprotein] + a 1,2-diacyl-sn-glycero-3-phospho-(1'-sn-glycerol) = an S-1,2-diacyl-sn-glyceryl-L-cysteinyl-[prolipoprotein] + sn-glycerol 1-phosphate + H(+)</text>
        <dbReference type="Rhea" id="RHEA:56712"/>
        <dbReference type="Rhea" id="RHEA-COMP:14679"/>
        <dbReference type="Rhea" id="RHEA-COMP:14680"/>
        <dbReference type="ChEBI" id="CHEBI:15378"/>
        <dbReference type="ChEBI" id="CHEBI:29950"/>
        <dbReference type="ChEBI" id="CHEBI:57685"/>
        <dbReference type="ChEBI" id="CHEBI:64716"/>
        <dbReference type="ChEBI" id="CHEBI:140658"/>
        <dbReference type="EC" id="2.5.1.145"/>
    </reaction>
</comment>
<dbReference type="Pfam" id="PF01790">
    <property type="entry name" value="LGT"/>
    <property type="match status" value="1"/>
</dbReference>
<comment type="subcellular location">
    <subcellularLocation>
        <location evidence="7">Cell membrane</location>
        <topology evidence="7">Multi-pass membrane protein</topology>
    </subcellularLocation>
</comment>
<keyword evidence="8" id="KW-0449">Lipoprotein</keyword>
<dbReference type="GO" id="GO:0008961">
    <property type="term" value="F:phosphatidylglycerol-prolipoprotein diacylglyceryl transferase activity"/>
    <property type="evidence" value="ECO:0007669"/>
    <property type="project" value="UniProtKB-UniRule"/>
</dbReference>
<proteinExistence type="inferred from homology"/>
<keyword evidence="4 7" id="KW-0812">Transmembrane</keyword>
<comment type="function">
    <text evidence="7">Catalyzes the transfer of the diacylglyceryl group from phosphatidylglycerol to the sulfhydryl group of the N-terminal cysteine of a prolipoprotein, the first step in the formation of mature lipoproteins.</text>
</comment>
<dbReference type="EC" id="2.5.1.145" evidence="7"/>
<protein>
    <recommendedName>
        <fullName evidence="7">Phosphatidylglycerol--prolipoprotein diacylglyceryl transferase</fullName>
        <ecNumber evidence="7">2.5.1.145</ecNumber>
    </recommendedName>
</protein>
<keyword evidence="3 7" id="KW-0808">Transferase</keyword>
<dbReference type="PANTHER" id="PTHR30589:SF0">
    <property type="entry name" value="PHOSPHATIDYLGLYCEROL--PROLIPOPROTEIN DIACYLGLYCERYL TRANSFERASE"/>
    <property type="match status" value="1"/>
</dbReference>
<dbReference type="Proteomes" id="UP000662873">
    <property type="component" value="Chromosome"/>
</dbReference>
<evidence type="ECO:0000313" key="9">
    <source>
        <dbReference type="Proteomes" id="UP000662873"/>
    </source>
</evidence>
<feature type="transmembrane region" description="Helical" evidence="7">
    <location>
        <begin position="52"/>
        <end position="72"/>
    </location>
</feature>
<evidence type="ECO:0000256" key="1">
    <source>
        <dbReference type="ARBA" id="ARBA00007150"/>
    </source>
</evidence>
<dbReference type="KEGG" id="npy:NPRO_07000"/>
<reference evidence="8" key="1">
    <citation type="journal article" name="DNA Res.">
        <title>The physiological potential of anammox bacteria as revealed by their core genome structure.</title>
        <authorList>
            <person name="Okubo T."/>
            <person name="Toyoda A."/>
            <person name="Fukuhara K."/>
            <person name="Uchiyama I."/>
            <person name="Harigaya Y."/>
            <person name="Kuroiwa M."/>
            <person name="Suzuki T."/>
            <person name="Murakami Y."/>
            <person name="Suwa Y."/>
            <person name="Takami H."/>
        </authorList>
    </citation>
    <scope>NUCLEOTIDE SEQUENCE</scope>
    <source>
        <strain evidence="8">317325-2</strain>
    </source>
</reference>
<evidence type="ECO:0000256" key="7">
    <source>
        <dbReference type="HAMAP-Rule" id="MF_01147"/>
    </source>
</evidence>
<comment type="similarity">
    <text evidence="1 7">Belongs to the Lgt family.</text>
</comment>
<dbReference type="GO" id="GO:0042158">
    <property type="term" value="P:lipoprotein biosynthetic process"/>
    <property type="evidence" value="ECO:0007669"/>
    <property type="project" value="UniProtKB-UniRule"/>
</dbReference>
<feature type="transmembrane region" description="Helical" evidence="7">
    <location>
        <begin position="185"/>
        <end position="205"/>
    </location>
</feature>
<accession>A0A809RF93</accession>
<evidence type="ECO:0000313" key="8">
    <source>
        <dbReference type="EMBL" id="BBO23105.1"/>
    </source>
</evidence>
<keyword evidence="5 7" id="KW-1133">Transmembrane helix</keyword>
<dbReference type="AlphaFoldDB" id="A0A809RF93"/>
<dbReference type="HAMAP" id="MF_01147">
    <property type="entry name" value="Lgt"/>
    <property type="match status" value="1"/>
</dbReference>
<feature type="binding site" evidence="7">
    <location>
        <position position="130"/>
    </location>
    <ligand>
        <name>a 1,2-diacyl-sn-glycero-3-phospho-(1'-sn-glycerol)</name>
        <dbReference type="ChEBI" id="CHEBI:64716"/>
    </ligand>
</feature>
<feature type="transmembrane region" description="Helical" evidence="7">
    <location>
        <begin position="84"/>
        <end position="105"/>
    </location>
</feature>
<evidence type="ECO:0000256" key="2">
    <source>
        <dbReference type="ARBA" id="ARBA00022475"/>
    </source>
</evidence>
<organism evidence="8 9">
    <name type="scientific">Candidatus Nitrosymbiomonas proteolyticus</name>
    <dbReference type="NCBI Taxonomy" id="2608984"/>
    <lineage>
        <taxon>Bacteria</taxon>
        <taxon>Bacillati</taxon>
        <taxon>Armatimonadota</taxon>
        <taxon>Armatimonadota incertae sedis</taxon>
        <taxon>Candidatus Nitrosymbiomonas</taxon>
    </lineage>
</organism>
<dbReference type="GO" id="GO:0005886">
    <property type="term" value="C:plasma membrane"/>
    <property type="evidence" value="ECO:0007669"/>
    <property type="project" value="UniProtKB-SubCell"/>
</dbReference>
<keyword evidence="6 7" id="KW-0472">Membrane</keyword>
<keyword evidence="2 7" id="KW-1003">Cell membrane</keyword>
<feature type="transmembrane region" description="Helical" evidence="7">
    <location>
        <begin position="13"/>
        <end position="31"/>
    </location>
</feature>